<keyword evidence="2 6" id="KW-0812">Transmembrane</keyword>
<comment type="caution">
    <text evidence="9">The sequence shown here is derived from an EMBL/GenBank/DDBJ whole genome shotgun (WGS) entry which is preliminary data.</text>
</comment>
<feature type="region of interest" description="Disordered" evidence="5">
    <location>
        <begin position="34"/>
        <end position="69"/>
    </location>
</feature>
<dbReference type="EMBL" id="JACCJB010000010">
    <property type="protein sequence ID" value="KAF6223622.1"/>
    <property type="molecule type" value="Genomic_DNA"/>
</dbReference>
<evidence type="ECO:0000256" key="3">
    <source>
        <dbReference type="ARBA" id="ARBA00022989"/>
    </source>
</evidence>
<feature type="compositionally biased region" description="Basic and acidic residues" evidence="5">
    <location>
        <begin position="464"/>
        <end position="473"/>
    </location>
</feature>
<feature type="region of interest" description="Disordered" evidence="5">
    <location>
        <begin position="410"/>
        <end position="485"/>
    </location>
</feature>
<dbReference type="Proteomes" id="UP000593566">
    <property type="component" value="Unassembled WGS sequence"/>
</dbReference>
<dbReference type="AlphaFoldDB" id="A0A8H6CHK5"/>
<feature type="compositionally biased region" description="Polar residues" evidence="5">
    <location>
        <begin position="474"/>
        <end position="485"/>
    </location>
</feature>
<feature type="region of interest" description="Disordered" evidence="5">
    <location>
        <begin position="921"/>
        <end position="954"/>
    </location>
</feature>
<feature type="compositionally biased region" description="Low complexity" evidence="5">
    <location>
        <begin position="847"/>
        <end position="859"/>
    </location>
</feature>
<reference evidence="9 10" key="1">
    <citation type="journal article" date="2020" name="Genomics">
        <title>Complete, high-quality genomes from long-read metagenomic sequencing of two wolf lichen thalli reveals enigmatic genome architecture.</title>
        <authorList>
            <person name="McKenzie S.K."/>
            <person name="Walston R.F."/>
            <person name="Allen J.L."/>
        </authorList>
    </citation>
    <scope>NUCLEOTIDE SEQUENCE [LARGE SCALE GENOMIC DNA]</scope>
    <source>
        <strain evidence="9">WasteWater1</strain>
    </source>
</reference>
<dbReference type="PANTHER" id="PTHR39469:SF1">
    <property type="entry name" value="DUF4203 DOMAIN-CONTAINING PROTEIN"/>
    <property type="match status" value="1"/>
</dbReference>
<feature type="signal peptide" evidence="7">
    <location>
        <begin position="1"/>
        <end position="24"/>
    </location>
</feature>
<dbReference type="InterPro" id="IPR025256">
    <property type="entry name" value="TM7S3/TM198-like_dom"/>
</dbReference>
<dbReference type="GeneID" id="59328884"/>
<dbReference type="RefSeq" id="XP_037152839.1">
    <property type="nucleotide sequence ID" value="XM_037291404.1"/>
</dbReference>
<evidence type="ECO:0000256" key="6">
    <source>
        <dbReference type="SAM" id="Phobius"/>
    </source>
</evidence>
<feature type="chain" id="PRO_5034901620" description="TM7S3/TM198-like domain-containing protein" evidence="7">
    <location>
        <begin position="25"/>
        <end position="1114"/>
    </location>
</feature>
<feature type="region of interest" description="Disordered" evidence="5">
    <location>
        <begin position="511"/>
        <end position="535"/>
    </location>
</feature>
<feature type="transmembrane region" description="Helical" evidence="6">
    <location>
        <begin position="255"/>
        <end position="273"/>
    </location>
</feature>
<evidence type="ECO:0000313" key="9">
    <source>
        <dbReference type="EMBL" id="KAF6223622.1"/>
    </source>
</evidence>
<protein>
    <recommendedName>
        <fullName evidence="8">TM7S3/TM198-like domain-containing protein</fullName>
    </recommendedName>
</protein>
<feature type="transmembrane region" description="Helical" evidence="6">
    <location>
        <begin position="204"/>
        <end position="223"/>
    </location>
</feature>
<evidence type="ECO:0000313" key="10">
    <source>
        <dbReference type="Proteomes" id="UP000593566"/>
    </source>
</evidence>
<evidence type="ECO:0000256" key="7">
    <source>
        <dbReference type="SAM" id="SignalP"/>
    </source>
</evidence>
<feature type="transmembrane region" description="Helical" evidence="6">
    <location>
        <begin position="229"/>
        <end position="248"/>
    </location>
</feature>
<evidence type="ECO:0000256" key="2">
    <source>
        <dbReference type="ARBA" id="ARBA00022692"/>
    </source>
</evidence>
<feature type="compositionally biased region" description="Polar residues" evidence="5">
    <location>
        <begin position="1076"/>
        <end position="1103"/>
    </location>
</feature>
<accession>A0A8H6CHK5</accession>
<feature type="domain" description="TM7S3/TM198-like" evidence="8">
    <location>
        <begin position="127"/>
        <end position="329"/>
    </location>
</feature>
<feature type="compositionally biased region" description="Basic and acidic residues" evidence="5">
    <location>
        <begin position="1063"/>
        <end position="1074"/>
    </location>
</feature>
<feature type="compositionally biased region" description="Basic and acidic residues" evidence="5">
    <location>
        <begin position="435"/>
        <end position="451"/>
    </location>
</feature>
<feature type="compositionally biased region" description="Polar residues" evidence="5">
    <location>
        <begin position="997"/>
        <end position="1013"/>
    </location>
</feature>
<feature type="compositionally biased region" description="Polar residues" evidence="5">
    <location>
        <begin position="836"/>
        <end position="846"/>
    </location>
</feature>
<feature type="region of interest" description="Disordered" evidence="5">
    <location>
        <begin position="978"/>
        <end position="1032"/>
    </location>
</feature>
<feature type="compositionally biased region" description="Basic and acidic residues" evidence="5">
    <location>
        <begin position="342"/>
        <end position="389"/>
    </location>
</feature>
<feature type="transmembrane region" description="Helical" evidence="6">
    <location>
        <begin position="178"/>
        <end position="197"/>
    </location>
</feature>
<comment type="subcellular location">
    <subcellularLocation>
        <location evidence="1">Membrane</location>
        <topology evidence="1">Multi-pass membrane protein</topology>
    </subcellularLocation>
</comment>
<evidence type="ECO:0000256" key="5">
    <source>
        <dbReference type="SAM" id="MobiDB-lite"/>
    </source>
</evidence>
<evidence type="ECO:0000256" key="4">
    <source>
        <dbReference type="ARBA" id="ARBA00023136"/>
    </source>
</evidence>
<feature type="region of interest" description="Disordered" evidence="5">
    <location>
        <begin position="633"/>
        <end position="681"/>
    </location>
</feature>
<dbReference type="Pfam" id="PF13886">
    <property type="entry name" value="TM7S3_TM198"/>
    <property type="match status" value="1"/>
</dbReference>
<feature type="compositionally biased region" description="Polar residues" evidence="5">
    <location>
        <begin position="874"/>
        <end position="893"/>
    </location>
</feature>
<keyword evidence="3 6" id="KW-1133">Transmembrane helix</keyword>
<feature type="compositionally biased region" description="Low complexity" evidence="5">
    <location>
        <begin position="41"/>
        <end position="58"/>
    </location>
</feature>
<feature type="region of interest" description="Disordered" evidence="5">
    <location>
        <begin position="342"/>
        <end position="397"/>
    </location>
</feature>
<feature type="compositionally biased region" description="Basic and acidic residues" evidence="5">
    <location>
        <begin position="657"/>
        <end position="672"/>
    </location>
</feature>
<name>A0A8H6CHK5_9LECA</name>
<gene>
    <name evidence="9" type="ORF">HO133_000465</name>
</gene>
<feature type="transmembrane region" description="Helical" evidence="6">
    <location>
        <begin position="117"/>
        <end position="138"/>
    </location>
</feature>
<feature type="compositionally biased region" description="Low complexity" evidence="5">
    <location>
        <begin position="985"/>
        <end position="996"/>
    </location>
</feature>
<keyword evidence="7" id="KW-0732">Signal</keyword>
<keyword evidence="4 6" id="KW-0472">Membrane</keyword>
<feature type="region of interest" description="Disordered" evidence="5">
    <location>
        <begin position="800"/>
        <end position="896"/>
    </location>
</feature>
<feature type="compositionally biased region" description="Low complexity" evidence="5">
    <location>
        <begin position="934"/>
        <end position="947"/>
    </location>
</feature>
<dbReference type="GO" id="GO:0016020">
    <property type="term" value="C:membrane"/>
    <property type="evidence" value="ECO:0007669"/>
    <property type="project" value="UniProtKB-SubCell"/>
</dbReference>
<organism evidence="9 10">
    <name type="scientific">Letharia lupina</name>
    <dbReference type="NCBI Taxonomy" id="560253"/>
    <lineage>
        <taxon>Eukaryota</taxon>
        <taxon>Fungi</taxon>
        <taxon>Dikarya</taxon>
        <taxon>Ascomycota</taxon>
        <taxon>Pezizomycotina</taxon>
        <taxon>Lecanoromycetes</taxon>
        <taxon>OSLEUM clade</taxon>
        <taxon>Lecanoromycetidae</taxon>
        <taxon>Lecanorales</taxon>
        <taxon>Lecanorineae</taxon>
        <taxon>Parmeliaceae</taxon>
        <taxon>Letharia</taxon>
    </lineage>
</organism>
<evidence type="ECO:0000256" key="1">
    <source>
        <dbReference type="ARBA" id="ARBA00004141"/>
    </source>
</evidence>
<sequence length="1114" mass="121522">MRAKWLYLAISAILLVKDCPTTTAQRYAVLPREATTPTKDAAAASTTHSTTSSPSEATPDALSDGMSSTLRTPAKATNAAASGSTAFITATPIVKGSLNVNGTTTPKIEGLPIHPKITPALAVVGPILILTGALYALVGIKTLWLHIFLSTAYIFALAVTILIEFVMHTPVSNAAQGAYVVAACVTGLIAGGGSLLFKDVTEGISCFLGGFCFSMWFLVLRAGGTIPNTTGKIIFISCLTVGAPALYISRYTRPYGLIGSTSFAGATAIVLGIDCFSRAGLKEFWLYIWNINNEIFPLHYDSPYPITRGIQVETGAIVIVCAMGVMSQMKVWKIVRRRKEEKAREQRRRDEERNVADEEHGRRVEDGIKRERSSWEAAYGDRERSKPQHLDSGIGTDELSIRKGSLSLVGTSDVRRSDSEGIELQEMDASPNSPKKGERVTIHVIKDDEISPTHSATGQHLARSRGESRELSIHESQTGTSQPFCSSASLGNAAALKSVDQKLTLKPKITHLPFKAPDPDSGSEDGRSSVAASAASEHVTDRWLKRLSGTSIVRQLSKKSQRSFIAASTSEEALMIPEPDVDRASSVAATIDDVSEENDSEEEALLVRDQKPSFEILRKQDSMQALIQGADRSANLGKDAEKPPGQSADKMASGDSQAKEAQHVNRSIDPRPESVALPDSEIASITDARSTAEEPNMELEANIAAESEAPEPRNNLLSMNLPGGASRLVTAYRTNEWAKHLDGADLPEIDELKFTKTRAPDASQPIERVAPVDIRALQQTPQNAEPASILTVKTHNLGERPAGYFKSKNPFHRQQDTQQLKPAVHQLTREKAMERTPSQKSLANSMERSPSQTSLSSTQSRREQYRPPLPKFRSPQSSVPSARGFRSTSSPIMSSPLIESPIEEGVEASFPIRFTPSSTHLMSQRDSMLHNRPSSTSLLRASASSTTQEQHPALRGLKEDDNISLSQRKTLLQQNPYSIPQWHRSSSGPSSGATTPIYSHNGATTPIHSRNGPSPTPQPLFRRPSATPRDSTISAWRASLQASKTAHYRDQEIEARRANLLAEKRRESSSRQEQRVNQTVTQNVMDRGMRQSSMMELHQQQMRKMQAEANKSLA</sequence>
<feature type="transmembrane region" description="Helical" evidence="6">
    <location>
        <begin position="145"/>
        <end position="166"/>
    </location>
</feature>
<evidence type="ECO:0000259" key="8">
    <source>
        <dbReference type="Pfam" id="PF13886"/>
    </source>
</evidence>
<keyword evidence="10" id="KW-1185">Reference proteome</keyword>
<feature type="region of interest" description="Disordered" evidence="5">
    <location>
        <begin position="1063"/>
        <end position="1114"/>
    </location>
</feature>
<dbReference type="PANTHER" id="PTHR39469">
    <property type="entry name" value="CHROMOSOME 1, WHOLE GENOME SHOTGUN SEQUENCE"/>
    <property type="match status" value="1"/>
</dbReference>
<proteinExistence type="predicted"/>